<proteinExistence type="predicted"/>
<dbReference type="AlphaFoldDB" id="A0AAE0YW90"/>
<evidence type="ECO:0000313" key="3">
    <source>
        <dbReference type="Proteomes" id="UP001283361"/>
    </source>
</evidence>
<sequence length="113" mass="12792">MCKRRKDFPQQRNISWVAKPRHDWFRSRYGLIDSSSTIGIMERQKDPNQSPLPDKLIRNSVSNSLIHRGVIFSGSNRPRHRRLRSGFYLLGTALPGVGLLSAASLNHEPGARG</sequence>
<gene>
    <name evidence="2" type="ORF">RRG08_000185</name>
</gene>
<comment type="caution">
    <text evidence="2">The sequence shown here is derived from an EMBL/GenBank/DDBJ whole genome shotgun (WGS) entry which is preliminary data.</text>
</comment>
<protein>
    <submittedName>
        <fullName evidence="2">Uncharacterized protein</fullName>
    </submittedName>
</protein>
<keyword evidence="1" id="KW-0812">Transmembrane</keyword>
<evidence type="ECO:0000313" key="2">
    <source>
        <dbReference type="EMBL" id="KAK3757676.1"/>
    </source>
</evidence>
<feature type="transmembrane region" description="Helical" evidence="1">
    <location>
        <begin position="87"/>
        <end position="105"/>
    </location>
</feature>
<keyword evidence="1" id="KW-1133">Transmembrane helix</keyword>
<dbReference type="EMBL" id="JAWDGP010005352">
    <property type="protein sequence ID" value="KAK3757676.1"/>
    <property type="molecule type" value="Genomic_DNA"/>
</dbReference>
<keyword evidence="3" id="KW-1185">Reference proteome</keyword>
<keyword evidence="1" id="KW-0472">Membrane</keyword>
<organism evidence="2 3">
    <name type="scientific">Elysia crispata</name>
    <name type="common">lettuce slug</name>
    <dbReference type="NCBI Taxonomy" id="231223"/>
    <lineage>
        <taxon>Eukaryota</taxon>
        <taxon>Metazoa</taxon>
        <taxon>Spiralia</taxon>
        <taxon>Lophotrochozoa</taxon>
        <taxon>Mollusca</taxon>
        <taxon>Gastropoda</taxon>
        <taxon>Heterobranchia</taxon>
        <taxon>Euthyneura</taxon>
        <taxon>Panpulmonata</taxon>
        <taxon>Sacoglossa</taxon>
        <taxon>Placobranchoidea</taxon>
        <taxon>Plakobranchidae</taxon>
        <taxon>Elysia</taxon>
    </lineage>
</organism>
<accession>A0AAE0YW90</accession>
<dbReference type="Proteomes" id="UP001283361">
    <property type="component" value="Unassembled WGS sequence"/>
</dbReference>
<name>A0AAE0YW90_9GAST</name>
<evidence type="ECO:0000256" key="1">
    <source>
        <dbReference type="SAM" id="Phobius"/>
    </source>
</evidence>
<reference evidence="2" key="1">
    <citation type="journal article" date="2023" name="G3 (Bethesda)">
        <title>A reference genome for the long-term kleptoplast-retaining sea slug Elysia crispata morphotype clarki.</title>
        <authorList>
            <person name="Eastman K.E."/>
            <person name="Pendleton A.L."/>
            <person name="Shaikh M.A."/>
            <person name="Suttiyut T."/>
            <person name="Ogas R."/>
            <person name="Tomko P."/>
            <person name="Gavelis G."/>
            <person name="Widhalm J.R."/>
            <person name="Wisecaver J.H."/>
        </authorList>
    </citation>
    <scope>NUCLEOTIDE SEQUENCE</scope>
    <source>
        <strain evidence="2">ECLA1</strain>
    </source>
</reference>